<reference evidence="3" key="1">
    <citation type="submission" date="2016-11" db="EMBL/GenBank/DDBJ databases">
        <authorList>
            <person name="Varghese N."/>
            <person name="Submissions S."/>
        </authorList>
    </citation>
    <scope>NUCLEOTIDE SEQUENCE [LARGE SCALE GENOMIC DNA]</scope>
    <source>
        <strain evidence="3">DSM 18095</strain>
    </source>
</reference>
<gene>
    <name evidence="2" type="ORF">SAMN02745784_00936</name>
</gene>
<dbReference type="EMBL" id="FQTY01000002">
    <property type="protein sequence ID" value="SHE49771.1"/>
    <property type="molecule type" value="Genomic_DNA"/>
</dbReference>
<dbReference type="Pfam" id="PF12730">
    <property type="entry name" value="ABC2_membrane_4"/>
    <property type="match status" value="1"/>
</dbReference>
<evidence type="ECO:0000256" key="1">
    <source>
        <dbReference type="SAM" id="Phobius"/>
    </source>
</evidence>
<proteinExistence type="predicted"/>
<feature type="transmembrane region" description="Helical" evidence="1">
    <location>
        <begin position="216"/>
        <end position="234"/>
    </location>
</feature>
<keyword evidence="1" id="KW-0812">Transmembrane</keyword>
<evidence type="ECO:0000313" key="3">
    <source>
        <dbReference type="Proteomes" id="UP000184114"/>
    </source>
</evidence>
<dbReference type="AlphaFoldDB" id="A0A1M4TZ23"/>
<dbReference type="Proteomes" id="UP000184114">
    <property type="component" value="Unassembled WGS sequence"/>
</dbReference>
<feature type="transmembrane region" description="Helical" evidence="1">
    <location>
        <begin position="145"/>
        <end position="166"/>
    </location>
</feature>
<name>A0A1M4TZ23_9FIRM</name>
<dbReference type="GeneID" id="90996229"/>
<protein>
    <submittedName>
        <fullName evidence="2">ABC-2 family transporter protein</fullName>
    </submittedName>
</protein>
<organism evidence="2 3">
    <name type="scientific">Tissierella praeacuta DSM 18095</name>
    <dbReference type="NCBI Taxonomy" id="1123404"/>
    <lineage>
        <taxon>Bacteria</taxon>
        <taxon>Bacillati</taxon>
        <taxon>Bacillota</taxon>
        <taxon>Tissierellia</taxon>
        <taxon>Tissierellales</taxon>
        <taxon>Tissierellaceae</taxon>
        <taxon>Tissierella</taxon>
    </lineage>
</organism>
<keyword evidence="1" id="KW-0472">Membrane</keyword>
<feature type="transmembrane region" description="Helical" evidence="1">
    <location>
        <begin position="173"/>
        <end position="196"/>
    </location>
</feature>
<dbReference type="RefSeq" id="WP_072973634.1">
    <property type="nucleotide sequence ID" value="NZ_FQTY01000002.1"/>
</dbReference>
<keyword evidence="3" id="KW-1185">Reference proteome</keyword>
<sequence length="241" mass="27475">MVYLGLEMKKMKRRKFLLVLTFVCFVTAIIQYAMGNMTYCGVKYGSEVGWFFKNGLTTNSYYLLIPIFSLVGMELFLLEVRNNTLNNLLSIPIRKGDLIKSKMLLLFIISVIYTMLLFLLMFVLELSLNINSLDTGIVFLYIARYLVHGVICFIISAFIVSIMLYLEQSIQVAVVTGFVLSFLGVFISQTEIAYIYFVNAMFYISGVVDSTVFEKLIASSVVLFIAVLALFFYGKSVKREF</sequence>
<feature type="transmembrane region" description="Helical" evidence="1">
    <location>
        <begin position="104"/>
        <end position="125"/>
    </location>
</feature>
<evidence type="ECO:0000313" key="2">
    <source>
        <dbReference type="EMBL" id="SHE49771.1"/>
    </source>
</evidence>
<feature type="transmembrane region" description="Helical" evidence="1">
    <location>
        <begin position="59"/>
        <end position="78"/>
    </location>
</feature>
<dbReference type="STRING" id="1123404.SAMN02745784_00936"/>
<accession>A0A1M4TZ23</accession>
<keyword evidence="1" id="KW-1133">Transmembrane helix</keyword>